<accession>A0A2T0QZP4</accession>
<dbReference type="PROSITE" id="PS51635">
    <property type="entry name" value="PNPLA"/>
    <property type="match status" value="1"/>
</dbReference>
<sequence>MTDGPEFECDLVLKGGVTSGLVYPSAVVRIARTHRFRSIGGSSAGALAAVLAAAAELGRGSGGFERLAEVPAQMAAVSGGRSGLLALFRPQPGTRELLDLALLLRGAGRVRTLLGHVGARGARTRGFAVAAVAALAVLAGVLALVAGADTRAAVAAGVSSLLLALVVVAGAALGFGARAVLGSAPGRLDDNLFGLCTGLGGTPQEPALGEYLHTTVQHLAGREQPVTYGDLATAGIRLVTTTTNVSQGESSHFPLTRGVWAYRPEQWRRLLPPEVMEFLASRPPAADVAPEHRATAAAAGLVLLPAAEDLPIWLGARISLSFPVLLSAVPLWTWAPTGSDPQGPARWVECWFSDGGITSNLPVHLFDSPLPSRPTYAVNLVGGADPASPVAQRVFRPVASSAATTPPVAAVGTVRQFLAGVYDTMHNWADESQARVPGVRERICTVRLADDQGGLNLDMGPERIAALVRLGEAAGAELAGLRERSGPDPASVVGDEWNRHRYLRLRCLVAGTGLLLDDVRPRWRTDYPELARVAATEDPFPQWGRWDEERTARSSELLDDLLARDVTAWTQQPPPASRLTRRTLHDDLGGDVQAGAESSSSNRSTNTA</sequence>
<feature type="short sequence motif" description="DGA/G" evidence="2">
    <location>
        <begin position="354"/>
        <end position="356"/>
    </location>
</feature>
<dbReference type="AlphaFoldDB" id="A0A2T0QZP4"/>
<reference evidence="6 7" key="1">
    <citation type="submission" date="2018-03" db="EMBL/GenBank/DDBJ databases">
        <title>Genomic Encyclopedia of Archaeal and Bacterial Type Strains, Phase II (KMG-II): from individual species to whole genera.</title>
        <authorList>
            <person name="Goeker M."/>
        </authorList>
    </citation>
    <scope>NUCLEOTIDE SEQUENCE [LARGE SCALE GENOMIC DNA]</scope>
    <source>
        <strain evidence="6 7">DSM 19711</strain>
    </source>
</reference>
<feature type="active site" description="Proton acceptor" evidence="2">
    <location>
        <position position="354"/>
    </location>
</feature>
<comment type="caution">
    <text evidence="2">Lacks conserved residue(s) required for the propagation of feature annotation.</text>
</comment>
<organism evidence="6 7">
    <name type="scientific">Kineococcus rhizosphaerae</name>
    <dbReference type="NCBI Taxonomy" id="559628"/>
    <lineage>
        <taxon>Bacteria</taxon>
        <taxon>Bacillati</taxon>
        <taxon>Actinomycetota</taxon>
        <taxon>Actinomycetes</taxon>
        <taxon>Kineosporiales</taxon>
        <taxon>Kineosporiaceae</taxon>
        <taxon>Kineococcus</taxon>
    </lineage>
</organism>
<dbReference type="Gene3D" id="3.40.1090.10">
    <property type="entry name" value="Cytosolic phospholipase A2 catalytic domain"/>
    <property type="match status" value="1"/>
</dbReference>
<dbReference type="InterPro" id="IPR002641">
    <property type="entry name" value="PNPLA_dom"/>
</dbReference>
<evidence type="ECO:0000259" key="5">
    <source>
        <dbReference type="PROSITE" id="PS51635"/>
    </source>
</evidence>
<feature type="active site" description="Nucleophile" evidence="2">
    <location>
        <position position="43"/>
    </location>
</feature>
<evidence type="ECO:0000313" key="7">
    <source>
        <dbReference type="Proteomes" id="UP000238083"/>
    </source>
</evidence>
<feature type="transmembrane region" description="Helical" evidence="4">
    <location>
        <begin position="126"/>
        <end position="146"/>
    </location>
</feature>
<dbReference type="RefSeq" id="WP_106213607.1">
    <property type="nucleotide sequence ID" value="NZ_PVZF01000011.1"/>
</dbReference>
<keyword evidence="4" id="KW-0812">Transmembrane</keyword>
<dbReference type="OrthoDB" id="9770965at2"/>
<keyword evidence="1 2" id="KW-0443">Lipid metabolism</keyword>
<evidence type="ECO:0000256" key="2">
    <source>
        <dbReference type="PROSITE-ProRule" id="PRU01161"/>
    </source>
</evidence>
<keyword evidence="4" id="KW-1133">Transmembrane helix</keyword>
<dbReference type="SUPFAM" id="SSF52151">
    <property type="entry name" value="FabD/lysophospholipase-like"/>
    <property type="match status" value="1"/>
</dbReference>
<proteinExistence type="predicted"/>
<dbReference type="InterPro" id="IPR016035">
    <property type="entry name" value="Acyl_Trfase/lysoPLipase"/>
</dbReference>
<feature type="domain" description="PNPLA" evidence="5">
    <location>
        <begin position="11"/>
        <end position="367"/>
    </location>
</feature>
<comment type="caution">
    <text evidence="6">The sequence shown here is derived from an EMBL/GenBank/DDBJ whole genome shotgun (WGS) entry which is preliminary data.</text>
</comment>
<protein>
    <submittedName>
        <fullName evidence="6">Patatin-like phospholipase</fullName>
    </submittedName>
</protein>
<evidence type="ECO:0000256" key="1">
    <source>
        <dbReference type="ARBA" id="ARBA00023098"/>
    </source>
</evidence>
<keyword evidence="2" id="KW-0378">Hydrolase</keyword>
<dbReference type="GO" id="GO:0016787">
    <property type="term" value="F:hydrolase activity"/>
    <property type="evidence" value="ECO:0007669"/>
    <property type="project" value="UniProtKB-UniRule"/>
</dbReference>
<evidence type="ECO:0000313" key="6">
    <source>
        <dbReference type="EMBL" id="PRY12095.1"/>
    </source>
</evidence>
<keyword evidence="4" id="KW-0472">Membrane</keyword>
<evidence type="ECO:0000256" key="4">
    <source>
        <dbReference type="SAM" id="Phobius"/>
    </source>
</evidence>
<evidence type="ECO:0000256" key="3">
    <source>
        <dbReference type="SAM" id="MobiDB-lite"/>
    </source>
</evidence>
<keyword evidence="7" id="KW-1185">Reference proteome</keyword>
<dbReference type="EMBL" id="PVZF01000011">
    <property type="protein sequence ID" value="PRY12095.1"/>
    <property type="molecule type" value="Genomic_DNA"/>
</dbReference>
<dbReference type="GO" id="GO:0016042">
    <property type="term" value="P:lipid catabolic process"/>
    <property type="evidence" value="ECO:0007669"/>
    <property type="project" value="UniProtKB-UniRule"/>
</dbReference>
<feature type="transmembrane region" description="Helical" evidence="4">
    <location>
        <begin position="152"/>
        <end position="177"/>
    </location>
</feature>
<keyword evidence="2" id="KW-0442">Lipid degradation</keyword>
<gene>
    <name evidence="6" type="ORF">CLV37_11151</name>
</gene>
<feature type="region of interest" description="Disordered" evidence="3">
    <location>
        <begin position="570"/>
        <end position="608"/>
    </location>
</feature>
<name>A0A2T0QZP4_9ACTN</name>
<dbReference type="Proteomes" id="UP000238083">
    <property type="component" value="Unassembled WGS sequence"/>
</dbReference>
<feature type="compositionally biased region" description="Polar residues" evidence="3">
    <location>
        <begin position="596"/>
        <end position="608"/>
    </location>
</feature>
<feature type="short sequence motif" description="GXSXG" evidence="2">
    <location>
        <begin position="41"/>
        <end position="45"/>
    </location>
</feature>